<feature type="compositionally biased region" description="Basic and acidic residues" evidence="5">
    <location>
        <begin position="7"/>
        <end position="25"/>
    </location>
</feature>
<dbReference type="Ensembl" id="ENSSTOT00000032739.1">
    <property type="protein sequence ID" value="ENSSTOP00000031405.1"/>
    <property type="gene ID" value="ENSSTOG00000031834.1"/>
</dbReference>
<evidence type="ECO:0000256" key="4">
    <source>
        <dbReference type="RuleBase" id="RU366057"/>
    </source>
</evidence>
<feature type="compositionally biased region" description="Basic residues" evidence="5">
    <location>
        <begin position="30"/>
        <end position="39"/>
    </location>
</feature>
<reference evidence="6" key="2">
    <citation type="submission" date="2025-08" db="UniProtKB">
        <authorList>
            <consortium name="Ensembl"/>
        </authorList>
    </citation>
    <scope>IDENTIFICATION</scope>
</reference>
<evidence type="ECO:0000256" key="5">
    <source>
        <dbReference type="SAM" id="MobiDB-lite"/>
    </source>
</evidence>
<comment type="similarity">
    <text evidence="1 4">Belongs to the eukaryotic ribosomal protein eS25 family.</text>
</comment>
<feature type="region of interest" description="Disordered" evidence="5">
    <location>
        <begin position="1"/>
        <end position="39"/>
    </location>
</feature>
<name>A0A287DCV4_ICTTR</name>
<reference evidence="7" key="1">
    <citation type="submission" date="2011-11" db="EMBL/GenBank/DDBJ databases">
        <title>The Draft Genome of Spermophilus tridecemlineatus.</title>
        <authorList>
            <consortium name="The Broad Institute Genome Assembly &amp; Analysis Group"/>
            <consortium name="Computational R&amp;D Group"/>
            <consortium name="and Sequencing Platform"/>
            <person name="Di Palma F."/>
            <person name="Alfoldi J."/>
            <person name="Johnson J."/>
            <person name="Berlin A."/>
            <person name="Gnerre S."/>
            <person name="Jaffe D."/>
            <person name="MacCallum I."/>
            <person name="Young S."/>
            <person name="Walker B.J."/>
            <person name="Lindblad-Toh K."/>
        </authorList>
    </citation>
    <scope>NUCLEOTIDE SEQUENCE [LARGE SCALE GENOMIC DNA]</scope>
</reference>
<evidence type="ECO:0000256" key="3">
    <source>
        <dbReference type="ARBA" id="ARBA00023274"/>
    </source>
</evidence>
<dbReference type="GO" id="GO:0005840">
    <property type="term" value="C:ribosome"/>
    <property type="evidence" value="ECO:0007669"/>
    <property type="project" value="UniProtKB-KW"/>
</dbReference>
<dbReference type="Pfam" id="PF03297">
    <property type="entry name" value="Ribosomal_S25"/>
    <property type="match status" value="1"/>
</dbReference>
<dbReference type="AlphaFoldDB" id="A0A287DCV4"/>
<keyword evidence="2 4" id="KW-0689">Ribosomal protein</keyword>
<keyword evidence="3 4" id="KW-0687">Ribonucleoprotein</keyword>
<dbReference type="Gene3D" id="3.30.63.20">
    <property type="match status" value="1"/>
</dbReference>
<dbReference type="PANTHER" id="PTHR12850">
    <property type="entry name" value="40S RIBOSOMAL PROTEIN S25"/>
    <property type="match status" value="1"/>
</dbReference>
<keyword evidence="7" id="KW-1185">Reference proteome</keyword>
<accession>A0A287DCV4</accession>
<protein>
    <recommendedName>
        <fullName evidence="4">40S ribosomal protein S25</fullName>
    </recommendedName>
</protein>
<evidence type="ECO:0000313" key="7">
    <source>
        <dbReference type="Proteomes" id="UP000005215"/>
    </source>
</evidence>
<evidence type="ECO:0000256" key="2">
    <source>
        <dbReference type="ARBA" id="ARBA00022980"/>
    </source>
</evidence>
<reference evidence="6" key="3">
    <citation type="submission" date="2025-09" db="UniProtKB">
        <authorList>
            <consortium name="Ensembl"/>
        </authorList>
    </citation>
    <scope>IDENTIFICATION</scope>
</reference>
<dbReference type="EMBL" id="AGTP01059791">
    <property type="status" value="NOT_ANNOTATED_CDS"/>
    <property type="molecule type" value="Genomic_DNA"/>
</dbReference>
<proteinExistence type="inferred from homology"/>
<dbReference type="STRING" id="43179.ENSSTOP00000031405"/>
<evidence type="ECO:0000256" key="1">
    <source>
        <dbReference type="ARBA" id="ARBA00009106"/>
    </source>
</evidence>
<organism evidence="6 7">
    <name type="scientific">Ictidomys tridecemlineatus</name>
    <name type="common">Thirteen-lined ground squirrel</name>
    <name type="synonym">Spermophilus tridecemlineatus</name>
    <dbReference type="NCBI Taxonomy" id="43179"/>
    <lineage>
        <taxon>Eukaryota</taxon>
        <taxon>Metazoa</taxon>
        <taxon>Chordata</taxon>
        <taxon>Craniata</taxon>
        <taxon>Vertebrata</taxon>
        <taxon>Euteleostomi</taxon>
        <taxon>Mammalia</taxon>
        <taxon>Eutheria</taxon>
        <taxon>Euarchontoglires</taxon>
        <taxon>Glires</taxon>
        <taxon>Rodentia</taxon>
        <taxon>Sciuromorpha</taxon>
        <taxon>Sciuridae</taxon>
        <taxon>Xerinae</taxon>
        <taxon>Marmotini</taxon>
        <taxon>Ictidomys</taxon>
    </lineage>
</organism>
<dbReference type="InterPro" id="IPR004977">
    <property type="entry name" value="Ribosomal_eS25"/>
</dbReference>
<dbReference type="InParanoid" id="A0A287DCV4"/>
<evidence type="ECO:0000313" key="6">
    <source>
        <dbReference type="Ensembl" id="ENSSTOP00000031405.1"/>
    </source>
</evidence>
<sequence>PPKKKKKDDMNKDAGKLAKKNKDPVNKYGGKAKRKKWSKGKLRDKLNNLVLCDKATYDKLCEEVPNSKIITPAERLKILGSLARAHRAQVIYIRDTKGGDAQPGVGGSGA</sequence>
<dbReference type="Proteomes" id="UP000005215">
    <property type="component" value="Unassembled WGS sequence"/>
</dbReference>
<dbReference type="GeneTree" id="ENSGT00390000004856"/>
<dbReference type="GO" id="GO:1990904">
    <property type="term" value="C:ribonucleoprotein complex"/>
    <property type="evidence" value="ECO:0007669"/>
    <property type="project" value="UniProtKB-KW"/>
</dbReference>